<dbReference type="PANTHER" id="PTHR22930:SF244">
    <property type="entry name" value="OS05G0593000 PROTEIN"/>
    <property type="match status" value="1"/>
</dbReference>
<evidence type="ECO:0000313" key="10">
    <source>
        <dbReference type="EMBL" id="OWM83086.1"/>
    </source>
</evidence>
<keyword evidence="7" id="KW-0539">Nucleus</keyword>
<dbReference type="GO" id="GO:0046872">
    <property type="term" value="F:metal ion binding"/>
    <property type="evidence" value="ECO:0007669"/>
    <property type="project" value="UniProtKB-KW"/>
</dbReference>
<dbReference type="GO" id="GO:0016787">
    <property type="term" value="F:hydrolase activity"/>
    <property type="evidence" value="ECO:0007669"/>
    <property type="project" value="UniProtKB-KW"/>
</dbReference>
<keyword evidence="4" id="KW-0540">Nuclease</keyword>
<dbReference type="InterPro" id="IPR045249">
    <property type="entry name" value="HARBI1-like"/>
</dbReference>
<evidence type="ECO:0000256" key="7">
    <source>
        <dbReference type="ARBA" id="ARBA00023242"/>
    </source>
</evidence>
<evidence type="ECO:0000259" key="9">
    <source>
        <dbReference type="Pfam" id="PF13359"/>
    </source>
</evidence>
<keyword evidence="6" id="KW-0378">Hydrolase</keyword>
<evidence type="ECO:0000256" key="6">
    <source>
        <dbReference type="ARBA" id="ARBA00022801"/>
    </source>
</evidence>
<dbReference type="EMBL" id="MTKT01001935">
    <property type="protein sequence ID" value="OWM83086.1"/>
    <property type="molecule type" value="Genomic_DNA"/>
</dbReference>
<protein>
    <recommendedName>
        <fullName evidence="9">DDE Tnp4 domain-containing protein</fullName>
    </recommendedName>
</protein>
<dbReference type="Pfam" id="PF13359">
    <property type="entry name" value="DDE_Tnp_4"/>
    <property type="match status" value="1"/>
</dbReference>
<organism evidence="10 11">
    <name type="scientific">Punica granatum</name>
    <name type="common">Pomegranate</name>
    <dbReference type="NCBI Taxonomy" id="22663"/>
    <lineage>
        <taxon>Eukaryota</taxon>
        <taxon>Viridiplantae</taxon>
        <taxon>Streptophyta</taxon>
        <taxon>Embryophyta</taxon>
        <taxon>Tracheophyta</taxon>
        <taxon>Spermatophyta</taxon>
        <taxon>Magnoliopsida</taxon>
        <taxon>eudicotyledons</taxon>
        <taxon>Gunneridae</taxon>
        <taxon>Pentapetalae</taxon>
        <taxon>rosids</taxon>
        <taxon>malvids</taxon>
        <taxon>Myrtales</taxon>
        <taxon>Lythraceae</taxon>
        <taxon>Punica</taxon>
    </lineage>
</organism>
<dbReference type="GO" id="GO:0004518">
    <property type="term" value="F:nuclease activity"/>
    <property type="evidence" value="ECO:0007669"/>
    <property type="project" value="UniProtKB-KW"/>
</dbReference>
<comment type="similarity">
    <text evidence="3">Belongs to the HARBI1 family.</text>
</comment>
<evidence type="ECO:0000256" key="4">
    <source>
        <dbReference type="ARBA" id="ARBA00022722"/>
    </source>
</evidence>
<dbReference type="AlphaFoldDB" id="A0A218XEE5"/>
<feature type="region of interest" description="Disordered" evidence="8">
    <location>
        <begin position="214"/>
        <end position="234"/>
    </location>
</feature>
<comment type="subcellular location">
    <subcellularLocation>
        <location evidence="2">Nucleus</location>
    </subcellularLocation>
</comment>
<feature type="region of interest" description="Disordered" evidence="8">
    <location>
        <begin position="100"/>
        <end position="128"/>
    </location>
</feature>
<dbReference type="PANTHER" id="PTHR22930">
    <property type="match status" value="1"/>
</dbReference>
<proteinExistence type="inferred from homology"/>
<name>A0A218XEE5_PUNGR</name>
<reference evidence="11" key="1">
    <citation type="journal article" date="2017" name="Plant J.">
        <title>The pomegranate (Punica granatum L.) genome and the genomics of punicalagin biosynthesis.</title>
        <authorList>
            <person name="Qin G."/>
            <person name="Xu C."/>
            <person name="Ming R."/>
            <person name="Tang H."/>
            <person name="Guyot R."/>
            <person name="Kramer E.M."/>
            <person name="Hu Y."/>
            <person name="Yi X."/>
            <person name="Qi Y."/>
            <person name="Xu X."/>
            <person name="Gao Z."/>
            <person name="Pan H."/>
            <person name="Jian J."/>
            <person name="Tian Y."/>
            <person name="Yue Z."/>
            <person name="Xu Y."/>
        </authorList>
    </citation>
    <scope>NUCLEOTIDE SEQUENCE [LARGE SCALE GENOMIC DNA]</scope>
    <source>
        <strain evidence="11">cv. Dabenzi</strain>
    </source>
</reference>
<evidence type="ECO:0000256" key="1">
    <source>
        <dbReference type="ARBA" id="ARBA00001968"/>
    </source>
</evidence>
<comment type="caution">
    <text evidence="10">The sequence shown here is derived from an EMBL/GenBank/DDBJ whole genome shotgun (WGS) entry which is preliminary data.</text>
</comment>
<evidence type="ECO:0000256" key="2">
    <source>
        <dbReference type="ARBA" id="ARBA00004123"/>
    </source>
</evidence>
<evidence type="ECO:0000256" key="3">
    <source>
        <dbReference type="ARBA" id="ARBA00006958"/>
    </source>
</evidence>
<evidence type="ECO:0000256" key="5">
    <source>
        <dbReference type="ARBA" id="ARBA00022723"/>
    </source>
</evidence>
<feature type="domain" description="DDE Tnp4" evidence="9">
    <location>
        <begin position="374"/>
        <end position="530"/>
    </location>
</feature>
<sequence length="585" mass="65674">MGQLAQLAVKLLISPRSHGQTRFQPPHTFGIYKNSHHHFSTITSKFQRPSSPSSSSSSTALLLLQLMMESTDFPFLNHEFDYTHLLNLFQDVENLGGAGGGNFSGPFKRQRTSEETSEDDEVGGDSFEAAADGSTLREVLASFMLIEEKAREDNEKWAFDFQEEKSLFDLNPRKRAPSINDYYQTQLDSYCIDQLSESPARRSASLAAAGATMVVSADNSPKGDRGERSGNPTRRLWVKDRSKDWWEQVNSPNFPDSEFKRAFRMSRATFNLICDELDPAITKKNTTLREAIPVHQRVAVCIWRLATGEPLRLVSKKFGLGISTCHKLVLEVCNAIRDILLPKFVQWPGDDRLNLIKSEFEALSGIPNIGGSMYTTHIPIIAPKSGVSAYYNKRHTERNQKTSYSVTVQGVMDHRGVFTDVSIGWPGSYSDDQVLERSTLFKKASSGLLQDTFVAGNTGYPLMDWVLVPYSHKNLTWTQHAFNEKLDEALNVSKEAFCRLKGRWACLQKRTEVKLQDLPVILGACCVLHNVCEIKGEEVGPELRFEVLDDEVIPENSIRGSPRTAQARDQIAHNIFHHGHGTAFL</sequence>
<accession>A0A218XEE5</accession>
<gene>
    <name evidence="10" type="ORF">CDL15_Pgr011768</name>
</gene>
<comment type="cofactor">
    <cofactor evidence="1">
        <name>a divalent metal cation</name>
        <dbReference type="ChEBI" id="CHEBI:60240"/>
    </cofactor>
</comment>
<dbReference type="GO" id="GO:0005634">
    <property type="term" value="C:nucleus"/>
    <property type="evidence" value="ECO:0007669"/>
    <property type="project" value="UniProtKB-SubCell"/>
</dbReference>
<dbReference type="Proteomes" id="UP000197138">
    <property type="component" value="Unassembled WGS sequence"/>
</dbReference>
<keyword evidence="5" id="KW-0479">Metal-binding</keyword>
<evidence type="ECO:0000256" key="8">
    <source>
        <dbReference type="SAM" id="MobiDB-lite"/>
    </source>
</evidence>
<evidence type="ECO:0000313" key="11">
    <source>
        <dbReference type="Proteomes" id="UP000197138"/>
    </source>
</evidence>
<dbReference type="InterPro" id="IPR027806">
    <property type="entry name" value="HARBI1_dom"/>
</dbReference>